<evidence type="ECO:0000313" key="19">
    <source>
        <dbReference type="Ensembl" id="ENSONIP00000043034.1"/>
    </source>
</evidence>
<evidence type="ECO:0000256" key="8">
    <source>
        <dbReference type="ARBA" id="ARBA00023043"/>
    </source>
</evidence>
<sequence>RVITSLLVDRKTSQRKRGGLCGSWNDHPSDSNASYLRAARAGNLEKVLDYLKSGVEINICNQNGLNALHLASKEGHVEVVAELLKLGATVDAATKKGNTALHIASLAGQTEVVKELVTNGANVNAQSQNGFTPLYMAAQENHLEVVRFLLENSASQSIATEDGFTPLAVALQQGHDQVVSLLLENDTKGKVRLPALHIAARKDDTKAAALLLQNDHNADVESKSGFTPLHIAAHYGNINVATLLLNRGAAVDFMARNDITPLHVAAKRGNSNMVKLLLDRGAKIDAKTKDGLTPLHCGARSGHEQVVEILLDRGAPILSKTKNGLSPLHMATQGDHLNCVQLLLQHDVPVDDVTNDYLTALHVAAHCGHYKVAKLIVDKKANPNAKALNGFTPLHIACKKNRVKVMELLLKHGASIQAVTEVIDVLIFHVDHRICYLQSGLTPIHVADDQTALHISSRLGKVDIVQQLLHCGASANAATTSGYTPLHLAAREGHHDVAAMLLDNGASLSSATKKGFSPLHVAAKYGKMEVASLLLQKGAAPDAAGKSGLTPLHVAAHYDNQRVALLLLDQGASPHAAAKNGYMPLHIAAKKNQMEIGTTLLEYGADTNAVTRQGISPIHLAAQEGNVDLVSLLLTKNANVNVCNKSGLTPLHLAAQEDKVNVAEVLLNHGADVNPQTKMGYTPLHVACHYGNAKMANFLLHNHARVNGKTKNGYTPLHQAAQQGHTHIINLLLQNGASANELTVNGNTALSIARRLGYISVVDTLRPVTDENLATMSASEKHKINVPETMNEFLDMSDDEGEDAMTGDTDKYLRPQDLKELGDDSLPHEGYMGFSIGARSASLRSFSSDRSNTLNRSSFARDSMMIEEILAPTKDTHLAVTRDYSSECMRRYSWTPDTMDHSHNTVSSPIHSGFLVSFMVDARGGSMRGSRHNGMRIIIPPRKCTAPTRITCRLAKRHKLAYPPPMVEGEGLVSRLVEVGPAGAQFLGPVIVEIPHFGSMRGKERELIVLRSDNGDTWKEHQSDTRPEDLTELLSGMDEELDSPAELEKKRICRIVTGDFPQYFAVVSRIKQESNHMGPDGGVLSSSTVPMVQASFPPGALTKKIRVGLQAQPVPDDMVRAVLGNRATFSPIVTVEPRRRKFHKPITMTIPVPPRSAEGHPSGHRGESAPCLRLLCSITGGTSPAQWEDITGTTPLSFVTDCVSFTTNVSARFWLADCHQIPETVSLASQLYRELICVPYLAKFVVFAKMNDAVEARLRCFCMTDDKVDKTLEQQENFEEVARSKDIEVLEGKPIYVDCYGNLSPLAKSGQQLVFNFFSFKENRLPFNVKIRDMGQEPCGRLSFLREPKTTKGLPQTAICNLNITLPTHKKTEKPERRHTFASLALRPQSPCERTDLRMAIVADHLGLSWTELAREMNFTVDEINHIRLENPNSLTAQSFMLLKKWVSREGKNATTDALTAVLTKVNRMDIVTLLEGPIFDYGNISGTRCFADDNAVFRDQADAYVMEEVRDVQLSNEQYDLPGNEHEMEKACDTFEADSRKVDGDTEKVFCEGDRIDDTHEDMQFKDSTLCSSEKDICSTSQQDVEDQTVVRLSPQAWVEALEELQPNESGSNEEDEEEEDKEIKEEALGSLLEEVKNKGGSEEKEENEEMTKSRIQEICDHVEHAEQDLCSLSGWHSDSSSVNVEPPTPGRLFFSLGVLFQCGDGERLFLIVCEVLRKLASFYSHANHKYQQGEEAKNIPGETMTEEHYMDQDGNLISRKVMYTLIPISYPLHMTVNHSGSETKENNIITHLNKKFAVTGHNSESHFEN</sequence>
<dbReference type="FunFam" id="2.60.40.2660:FF:000001">
    <property type="entry name" value="Ankyrin-3 isoform 2"/>
    <property type="match status" value="1"/>
</dbReference>
<reference evidence="20" key="1">
    <citation type="submission" date="2012-01" db="EMBL/GenBank/DDBJ databases">
        <title>The Genome Sequence of Oreochromis niloticus (Nile Tilapia).</title>
        <authorList>
            <consortium name="Broad Institute Genome Assembly Team"/>
            <consortium name="Broad Institute Sequencing Platform"/>
            <person name="Di Palma F."/>
            <person name="Johnson J."/>
            <person name="Lander E.S."/>
            <person name="Lindblad-Toh K."/>
        </authorList>
    </citation>
    <scope>NUCLEOTIDE SEQUENCE [LARGE SCALE GENOMIC DNA]</scope>
</reference>
<evidence type="ECO:0000256" key="7">
    <source>
        <dbReference type="ARBA" id="ARBA00023018"/>
    </source>
</evidence>
<dbReference type="FunFam" id="1.25.40.20:FF:000003">
    <property type="entry name" value="Ankyrin, isoform B"/>
    <property type="match status" value="1"/>
</dbReference>
<dbReference type="PROSITE" id="PS50088">
    <property type="entry name" value="ANK_REPEAT"/>
    <property type="match status" value="19"/>
</dbReference>
<dbReference type="GO" id="GO:0005764">
    <property type="term" value="C:lysosome"/>
    <property type="evidence" value="ECO:0007669"/>
    <property type="project" value="UniProtKB-SubCell"/>
</dbReference>
<dbReference type="GO" id="GO:0030315">
    <property type="term" value="C:T-tubule"/>
    <property type="evidence" value="ECO:0007669"/>
    <property type="project" value="UniProtKB-SubCell"/>
</dbReference>
<keyword evidence="10" id="KW-0206">Cytoskeleton</keyword>
<dbReference type="PROSITE" id="PS50297">
    <property type="entry name" value="ANK_REP_REGION"/>
    <property type="match status" value="19"/>
</dbReference>
<reference evidence="19" key="3">
    <citation type="submission" date="2025-09" db="UniProtKB">
        <authorList>
            <consortium name="Ensembl"/>
        </authorList>
    </citation>
    <scope>IDENTIFICATION</scope>
</reference>
<proteinExistence type="predicted"/>
<evidence type="ECO:0000256" key="6">
    <source>
        <dbReference type="ARBA" id="ARBA00022737"/>
    </source>
</evidence>
<dbReference type="InterPro" id="IPR036770">
    <property type="entry name" value="Ankyrin_rpt-contain_sf"/>
</dbReference>
<dbReference type="PRINTS" id="PR01415">
    <property type="entry name" value="ANKYRIN"/>
</dbReference>
<dbReference type="InterPro" id="IPR002110">
    <property type="entry name" value="Ankyrin_rpt"/>
</dbReference>
<evidence type="ECO:0000259" key="18">
    <source>
        <dbReference type="PROSITE" id="PS51145"/>
    </source>
</evidence>
<dbReference type="InterPro" id="IPR037971">
    <property type="entry name" value="Ank3_Death"/>
</dbReference>
<dbReference type="GO" id="GO:0007165">
    <property type="term" value="P:signal transduction"/>
    <property type="evidence" value="ECO:0007669"/>
    <property type="project" value="InterPro"/>
</dbReference>
<dbReference type="GO" id="GO:0045211">
    <property type="term" value="C:postsynaptic membrane"/>
    <property type="evidence" value="ECO:0007669"/>
    <property type="project" value="UniProtKB-SubCell"/>
</dbReference>
<feature type="repeat" description="ANK" evidence="15">
    <location>
        <begin position="129"/>
        <end position="161"/>
    </location>
</feature>
<keyword evidence="20" id="KW-1185">Reference proteome</keyword>
<dbReference type="GO" id="GO:0072659">
    <property type="term" value="P:protein localization to plasma membrane"/>
    <property type="evidence" value="ECO:0007669"/>
    <property type="project" value="UniProtKB-ARBA"/>
</dbReference>
<feature type="repeat" description="ANK" evidence="15">
    <location>
        <begin position="389"/>
        <end position="421"/>
    </location>
</feature>
<keyword evidence="9" id="KW-0472">Membrane</keyword>
<protein>
    <submittedName>
        <fullName evidence="19">Ankyrin 3</fullName>
    </submittedName>
</protein>
<feature type="repeat" description="ANK" evidence="15">
    <location>
        <begin position="481"/>
        <end position="513"/>
    </location>
</feature>
<dbReference type="InterPro" id="IPR051165">
    <property type="entry name" value="Multifunctional_ANK_Repeat"/>
</dbReference>
<evidence type="ECO:0000256" key="14">
    <source>
        <dbReference type="ARBA" id="ARBA00034100"/>
    </source>
</evidence>
<comment type="subcellular location">
    <subcellularLocation>
        <location evidence="13">Cell membrane</location>
        <location evidence="13">Sarcolemma</location>
        <location evidence="13">T-tubule</location>
    </subcellularLocation>
    <subcellularLocation>
        <location evidence="1">Cytoplasm</location>
        <location evidence="1">Cytoskeleton</location>
    </subcellularLocation>
    <subcellularLocation>
        <location evidence="2">Lysosome</location>
    </subcellularLocation>
    <subcellularLocation>
        <location evidence="14">Postsynaptic cell membrane</location>
    </subcellularLocation>
</comment>
<evidence type="ECO:0000256" key="10">
    <source>
        <dbReference type="ARBA" id="ARBA00023212"/>
    </source>
</evidence>
<organism evidence="19 20">
    <name type="scientific">Oreochromis niloticus</name>
    <name type="common">Nile tilapia</name>
    <name type="synonym">Tilapia nilotica</name>
    <dbReference type="NCBI Taxonomy" id="8128"/>
    <lineage>
        <taxon>Eukaryota</taxon>
        <taxon>Metazoa</taxon>
        <taxon>Chordata</taxon>
        <taxon>Craniata</taxon>
        <taxon>Vertebrata</taxon>
        <taxon>Euteleostomi</taxon>
        <taxon>Actinopterygii</taxon>
        <taxon>Neopterygii</taxon>
        <taxon>Teleostei</taxon>
        <taxon>Neoteleostei</taxon>
        <taxon>Acanthomorphata</taxon>
        <taxon>Ovalentaria</taxon>
        <taxon>Cichlomorphae</taxon>
        <taxon>Cichliformes</taxon>
        <taxon>Cichlidae</taxon>
        <taxon>African cichlids</taxon>
        <taxon>Pseudocrenilabrinae</taxon>
        <taxon>Oreochromini</taxon>
        <taxon>Oreochromis</taxon>
    </lineage>
</organism>
<dbReference type="Gene3D" id="2.60.220.30">
    <property type="match status" value="2"/>
</dbReference>
<dbReference type="Pfam" id="PF00791">
    <property type="entry name" value="ZU5"/>
    <property type="match status" value="1"/>
</dbReference>
<feature type="repeat" description="ANK" evidence="15">
    <location>
        <begin position="356"/>
        <end position="388"/>
    </location>
</feature>
<dbReference type="FunFam" id="1.25.40.20:FF:000002">
    <property type="entry name" value="Ankyrin-2 isoform 2"/>
    <property type="match status" value="1"/>
</dbReference>
<dbReference type="Gene3D" id="2.60.40.2660">
    <property type="match status" value="1"/>
</dbReference>
<accession>A0A669C6B1</accession>
<feature type="repeat" description="ANK" evidence="15">
    <location>
        <begin position="547"/>
        <end position="579"/>
    </location>
</feature>
<evidence type="ECO:0000256" key="12">
    <source>
        <dbReference type="ARBA" id="ARBA00023257"/>
    </source>
</evidence>
<gene>
    <name evidence="19" type="primary">ANK3</name>
    <name evidence="19" type="synonym">ank3a</name>
</gene>
<dbReference type="FunFam" id="1.10.533.10:FF:000002">
    <property type="entry name" value="Ankyrin-3 isoform 2"/>
    <property type="match status" value="1"/>
</dbReference>
<dbReference type="Pfam" id="PF00023">
    <property type="entry name" value="Ank"/>
    <property type="match status" value="4"/>
</dbReference>
<feature type="repeat" description="ANK" evidence="15">
    <location>
        <begin position="580"/>
        <end position="612"/>
    </location>
</feature>
<feature type="compositionally biased region" description="Acidic residues" evidence="16">
    <location>
        <begin position="1613"/>
        <end position="1622"/>
    </location>
</feature>
<dbReference type="PANTHER" id="PTHR24123">
    <property type="entry name" value="ANKYRIN REPEAT-CONTAINING"/>
    <property type="match status" value="1"/>
</dbReference>
<keyword evidence="5" id="KW-0597">Phosphoprotein</keyword>
<evidence type="ECO:0000256" key="13">
    <source>
        <dbReference type="ARBA" id="ARBA00024012"/>
    </source>
</evidence>
<keyword evidence="4" id="KW-0963">Cytoplasm</keyword>
<dbReference type="FunFam" id="1.25.40.20:FF:000001">
    <property type="entry name" value="Ankyrin-2 isoform 2"/>
    <property type="match status" value="1"/>
</dbReference>
<feature type="repeat" description="ANK" evidence="15">
    <location>
        <begin position="224"/>
        <end position="256"/>
    </location>
</feature>
<evidence type="ECO:0000256" key="15">
    <source>
        <dbReference type="PROSITE-ProRule" id="PRU00023"/>
    </source>
</evidence>
<dbReference type="PROSITE" id="PS51145">
    <property type="entry name" value="ZU5"/>
    <property type="match status" value="2"/>
</dbReference>
<feature type="domain" description="Death" evidence="17">
    <location>
        <begin position="1395"/>
        <end position="1479"/>
    </location>
</feature>
<dbReference type="PANTHER" id="PTHR24123:SF74">
    <property type="entry name" value="ANKYRIN 3"/>
    <property type="match status" value="1"/>
</dbReference>
<feature type="repeat" description="ANK" evidence="15">
    <location>
        <begin position="323"/>
        <end position="355"/>
    </location>
</feature>
<dbReference type="Pfam" id="PF00531">
    <property type="entry name" value="Death"/>
    <property type="match status" value="1"/>
</dbReference>
<feature type="domain" description="ZU5" evidence="18">
    <location>
        <begin position="1071"/>
        <end position="1218"/>
    </location>
</feature>
<evidence type="ECO:0000256" key="3">
    <source>
        <dbReference type="ARBA" id="ARBA00022475"/>
    </source>
</evidence>
<dbReference type="Gene3D" id="1.10.533.10">
    <property type="entry name" value="Death Domain, Fas"/>
    <property type="match status" value="1"/>
</dbReference>
<dbReference type="FunFam" id="2.60.220.30:FF:000001">
    <property type="entry name" value="Ankyrin-3 isoform 2"/>
    <property type="match status" value="1"/>
</dbReference>
<dbReference type="SMART" id="SM00005">
    <property type="entry name" value="DEATH"/>
    <property type="match status" value="1"/>
</dbReference>
<dbReference type="Pfam" id="PF13637">
    <property type="entry name" value="Ank_4"/>
    <property type="match status" value="1"/>
</dbReference>
<dbReference type="FunFam" id="2.60.220.30:FF:000002">
    <property type="entry name" value="Ankyrin-3 isoform 2"/>
    <property type="match status" value="1"/>
</dbReference>
<dbReference type="GeneTree" id="ENSGT00940000154939"/>
<keyword evidence="3" id="KW-1003">Cell membrane</keyword>
<feature type="region of interest" description="Disordered" evidence="16">
    <location>
        <begin position="1604"/>
        <end position="1625"/>
    </location>
</feature>
<feature type="repeat" description="ANK" evidence="15">
    <location>
        <begin position="646"/>
        <end position="678"/>
    </location>
</feature>
<dbReference type="SMART" id="SM00218">
    <property type="entry name" value="ZU5"/>
    <property type="match status" value="1"/>
</dbReference>
<feature type="repeat" description="ANK" evidence="15">
    <location>
        <begin position="712"/>
        <end position="744"/>
    </location>
</feature>
<dbReference type="SMART" id="SM00248">
    <property type="entry name" value="ANK"/>
    <property type="match status" value="21"/>
</dbReference>
<evidence type="ECO:0000256" key="2">
    <source>
        <dbReference type="ARBA" id="ARBA00004371"/>
    </source>
</evidence>
<dbReference type="Proteomes" id="UP000005207">
    <property type="component" value="Linkage group LG13"/>
</dbReference>
<feature type="domain" description="ZU5" evidence="18">
    <location>
        <begin position="914"/>
        <end position="1069"/>
    </location>
</feature>
<dbReference type="CDD" id="cd08803">
    <property type="entry name" value="Death_ank3"/>
    <property type="match status" value="1"/>
</dbReference>
<dbReference type="SUPFAM" id="SSF47986">
    <property type="entry name" value="DEATH domain"/>
    <property type="match status" value="1"/>
</dbReference>
<feature type="repeat" description="ANK" evidence="15">
    <location>
        <begin position="257"/>
        <end position="289"/>
    </location>
</feature>
<dbReference type="InterPro" id="IPR000906">
    <property type="entry name" value="ZU5_dom"/>
</dbReference>
<name>A0A669C6B1_ORENI</name>
<dbReference type="GO" id="GO:0005856">
    <property type="term" value="C:cytoskeleton"/>
    <property type="evidence" value="ECO:0007669"/>
    <property type="project" value="UniProtKB-SubCell"/>
</dbReference>
<keyword evidence="12" id="KW-0628">Postsynaptic cell membrane</keyword>
<dbReference type="Pfam" id="PF17809">
    <property type="entry name" value="UPA_2"/>
    <property type="match status" value="1"/>
</dbReference>
<feature type="repeat" description="ANK" evidence="15">
    <location>
        <begin position="613"/>
        <end position="645"/>
    </location>
</feature>
<feature type="repeat" description="ANK" evidence="15">
    <location>
        <begin position="448"/>
        <end position="480"/>
    </location>
</feature>
<feature type="repeat" description="ANK" evidence="15">
    <location>
        <begin position="679"/>
        <end position="711"/>
    </location>
</feature>
<feature type="repeat" description="ANK" evidence="15">
    <location>
        <begin position="162"/>
        <end position="185"/>
    </location>
</feature>
<reference evidence="19" key="2">
    <citation type="submission" date="2025-08" db="UniProtKB">
        <authorList>
            <consortium name="Ensembl"/>
        </authorList>
    </citation>
    <scope>IDENTIFICATION</scope>
</reference>
<keyword evidence="6" id="KW-0677">Repeat</keyword>
<dbReference type="InterPro" id="IPR011029">
    <property type="entry name" value="DEATH-like_dom_sf"/>
</dbReference>
<dbReference type="PROSITE" id="PS50017">
    <property type="entry name" value="DEATH_DOMAIN"/>
    <property type="match status" value="1"/>
</dbReference>
<evidence type="ECO:0000256" key="1">
    <source>
        <dbReference type="ARBA" id="ARBA00004245"/>
    </source>
</evidence>
<feature type="repeat" description="ANK" evidence="15">
    <location>
        <begin position="63"/>
        <end position="95"/>
    </location>
</feature>
<dbReference type="InterPro" id="IPR000488">
    <property type="entry name" value="Death_dom"/>
</dbReference>
<evidence type="ECO:0000256" key="16">
    <source>
        <dbReference type="SAM" id="MobiDB-lite"/>
    </source>
</evidence>
<keyword evidence="8 15" id="KW-0040">ANK repeat</keyword>
<evidence type="ECO:0000256" key="5">
    <source>
        <dbReference type="ARBA" id="ARBA00022553"/>
    </source>
</evidence>
<keyword evidence="11" id="KW-0458">Lysosome</keyword>
<dbReference type="Ensembl" id="ENSONIT00000062551.1">
    <property type="protein sequence ID" value="ENSONIP00000043034.1"/>
    <property type="gene ID" value="ENSONIG00000000583.2"/>
</dbReference>
<feature type="repeat" description="ANK" evidence="15">
    <location>
        <begin position="514"/>
        <end position="546"/>
    </location>
</feature>
<evidence type="ECO:0000259" key="17">
    <source>
        <dbReference type="PROSITE" id="PS50017"/>
    </source>
</evidence>
<dbReference type="Gene3D" id="1.25.40.20">
    <property type="entry name" value="Ankyrin repeat-containing domain"/>
    <property type="match status" value="3"/>
</dbReference>
<dbReference type="Pfam" id="PF12796">
    <property type="entry name" value="Ank_2"/>
    <property type="match status" value="6"/>
</dbReference>
<feature type="repeat" description="ANK" evidence="15">
    <location>
        <begin position="96"/>
        <end position="128"/>
    </location>
</feature>
<feature type="repeat" description="ANK" evidence="15">
    <location>
        <begin position="290"/>
        <end position="322"/>
    </location>
</feature>
<evidence type="ECO:0000256" key="11">
    <source>
        <dbReference type="ARBA" id="ARBA00023228"/>
    </source>
</evidence>
<dbReference type="InterPro" id="IPR040745">
    <property type="entry name" value="Ankyrin_UPA"/>
</dbReference>
<keyword evidence="7" id="KW-0770">Synapse</keyword>
<dbReference type="SUPFAM" id="SSF48403">
    <property type="entry name" value="Ankyrin repeat"/>
    <property type="match status" value="2"/>
</dbReference>
<evidence type="ECO:0000256" key="4">
    <source>
        <dbReference type="ARBA" id="ARBA00022490"/>
    </source>
</evidence>
<evidence type="ECO:0000256" key="9">
    <source>
        <dbReference type="ARBA" id="ARBA00023136"/>
    </source>
</evidence>
<evidence type="ECO:0000313" key="20">
    <source>
        <dbReference type="Proteomes" id="UP000005207"/>
    </source>
</evidence>